<evidence type="ECO:0000256" key="1">
    <source>
        <dbReference type="SAM" id="SignalP"/>
    </source>
</evidence>
<dbReference type="Pfam" id="PF13349">
    <property type="entry name" value="DUF4097"/>
    <property type="match status" value="1"/>
</dbReference>
<comment type="caution">
    <text evidence="3">The sequence shown here is derived from an EMBL/GenBank/DDBJ whole genome shotgun (WGS) entry which is preliminary data.</text>
</comment>
<dbReference type="EMBL" id="JBHSJJ010000025">
    <property type="protein sequence ID" value="MFC4874955.1"/>
    <property type="molecule type" value="Genomic_DNA"/>
</dbReference>
<dbReference type="InterPro" id="IPR025164">
    <property type="entry name" value="Toastrack_DUF4097"/>
</dbReference>
<dbReference type="RefSeq" id="WP_377069310.1">
    <property type="nucleotide sequence ID" value="NZ_JBHSJJ010000025.1"/>
</dbReference>
<feature type="signal peptide" evidence="1">
    <location>
        <begin position="1"/>
        <end position="22"/>
    </location>
</feature>
<evidence type="ECO:0000313" key="4">
    <source>
        <dbReference type="Proteomes" id="UP001595818"/>
    </source>
</evidence>
<feature type="chain" id="PRO_5045653116" evidence="1">
    <location>
        <begin position="23"/>
        <end position="308"/>
    </location>
</feature>
<sequence length="308" mass="32592">MKNKIPSTLFGMMLLFLSSAMMSVAQQDIRKTFSGIDKLEMEVGAIEVSYTGSPNTSEINLHAMLGENENTDKSLIMVTVGNTLKISYRPPSEQNRGTSKRFIELKGPESIELKIKNSSGLLAVSGVKSQQSQLTVTSGNLRAKDMSGNLQLKGTSGKVTASNITGDITFTMTSGIAEIDQIDGDVDFSSTSGMLRANNISGRLNAKLTSGTMRLDNIGELGQLSVTSGNIRAKNAGLGSGTSLQGSSGNIDITTQSQLEAFNYDIKAGSGSVRVGDQSKPKFLNIQNGAQHTIKGNIGSGSIQIKDL</sequence>
<organism evidence="3 4">
    <name type="scientific">Negadavirga shengliensis</name>
    <dbReference type="NCBI Taxonomy" id="1389218"/>
    <lineage>
        <taxon>Bacteria</taxon>
        <taxon>Pseudomonadati</taxon>
        <taxon>Bacteroidota</taxon>
        <taxon>Cytophagia</taxon>
        <taxon>Cytophagales</taxon>
        <taxon>Cyclobacteriaceae</taxon>
        <taxon>Negadavirga</taxon>
    </lineage>
</organism>
<evidence type="ECO:0000313" key="3">
    <source>
        <dbReference type="EMBL" id="MFC4874955.1"/>
    </source>
</evidence>
<keyword evidence="4" id="KW-1185">Reference proteome</keyword>
<gene>
    <name evidence="3" type="ORF">ACFPFU_24845</name>
</gene>
<name>A0ABV9TAJ9_9BACT</name>
<accession>A0ABV9TAJ9</accession>
<protein>
    <submittedName>
        <fullName evidence="3">DUF4097 family beta strand repeat-containing protein</fullName>
    </submittedName>
</protein>
<proteinExistence type="predicted"/>
<evidence type="ECO:0000259" key="2">
    <source>
        <dbReference type="Pfam" id="PF13349"/>
    </source>
</evidence>
<dbReference type="Proteomes" id="UP001595818">
    <property type="component" value="Unassembled WGS sequence"/>
</dbReference>
<keyword evidence="1" id="KW-0732">Signal</keyword>
<feature type="domain" description="DUF4097" evidence="2">
    <location>
        <begin position="36"/>
        <end position="305"/>
    </location>
</feature>
<reference evidence="4" key="1">
    <citation type="journal article" date="2019" name="Int. J. Syst. Evol. Microbiol.">
        <title>The Global Catalogue of Microorganisms (GCM) 10K type strain sequencing project: providing services to taxonomists for standard genome sequencing and annotation.</title>
        <authorList>
            <consortium name="The Broad Institute Genomics Platform"/>
            <consortium name="The Broad Institute Genome Sequencing Center for Infectious Disease"/>
            <person name="Wu L."/>
            <person name="Ma J."/>
        </authorList>
    </citation>
    <scope>NUCLEOTIDE SEQUENCE [LARGE SCALE GENOMIC DNA]</scope>
    <source>
        <strain evidence="4">CGMCC 4.7466</strain>
    </source>
</reference>